<dbReference type="EMBL" id="AP012057">
    <property type="protein sequence ID" value="BAN01360.1"/>
    <property type="molecule type" value="Genomic_DNA"/>
</dbReference>
<organism evidence="1 2">
    <name type="scientific">Ilumatobacter coccineus (strain NBRC 103263 / KCTC 29153 / YM16-304)</name>
    <dbReference type="NCBI Taxonomy" id="1313172"/>
    <lineage>
        <taxon>Bacteria</taxon>
        <taxon>Bacillati</taxon>
        <taxon>Actinomycetota</taxon>
        <taxon>Acidimicrobiia</taxon>
        <taxon>Acidimicrobiales</taxon>
        <taxon>Ilumatobacteraceae</taxon>
        <taxon>Ilumatobacter</taxon>
    </lineage>
</organism>
<proteinExistence type="predicted"/>
<keyword evidence="2" id="KW-1185">Reference proteome</keyword>
<name>A0A6C7E3V0_ILUCY</name>
<reference evidence="1 2" key="1">
    <citation type="journal article" date="2013" name="Int. J. Syst. Evol. Microbiol.">
        <title>Ilumatobacter nonamiense sp. nov. and Ilumatobacter coccineum sp. nov., isolated from seashore sand.</title>
        <authorList>
            <person name="Matsumoto A."/>
            <person name="Kasai H."/>
            <person name="Matsuo Y."/>
            <person name="Shizuri Y."/>
            <person name="Ichikawa N."/>
            <person name="Fujita N."/>
            <person name="Omura S."/>
            <person name="Takahashi Y."/>
        </authorList>
    </citation>
    <scope>NUCLEOTIDE SEQUENCE [LARGE SCALE GENOMIC DNA]</scope>
    <source>
        <strain evidence="2">NBRC 103263 / KCTC 29153 / YM16-304</strain>
    </source>
</reference>
<evidence type="ECO:0000313" key="1">
    <source>
        <dbReference type="EMBL" id="BAN01360.1"/>
    </source>
</evidence>
<dbReference type="Proteomes" id="UP000011863">
    <property type="component" value="Chromosome"/>
</dbReference>
<dbReference type="KEGG" id="aym:YM304_10460"/>
<dbReference type="AlphaFoldDB" id="A0A6C7E3V0"/>
<evidence type="ECO:0000313" key="2">
    <source>
        <dbReference type="Proteomes" id="UP000011863"/>
    </source>
</evidence>
<accession>A0A6C7E3V0</accession>
<protein>
    <submittedName>
        <fullName evidence="1">Uncharacterized protein</fullName>
    </submittedName>
</protein>
<sequence>MPHHTSYGYPYRHGRFGGVNRPTDNTELRQRLLGVKLKALVGDHLGTAVDAEPSGFRSGSGLVVDGRAWVLIDGDASRSLGPAIAWAIRHDAESLDLIAETATGLLARRAGYFSFPISVWFAEDRLLLPVVAEPHAPLPAARDEHTDLIATIEAGGAEPCIEHGVVTGEVRGLEVCRVVDEPTIGRLIDIGEIELSGQLGEPGVRLEVGVGVNDREAFQLLHGDLPTVDALSGVVEAVRSHRSADAPQHPLNRMAPERFLRWEAVNDPARVDMVSVEPASAPVPRPSMKDQAPAVAVGVDDGGRRNVLVFSSGVDLDLVPFALDAHAALAAWGDTELASEITLHLRDNDLVSITRDLAEHAAVTVRCSTLN</sequence>
<gene>
    <name evidence="1" type="ORF">YM304_10460</name>
</gene>